<keyword evidence="2" id="KW-1185">Reference proteome</keyword>
<protein>
    <submittedName>
        <fullName evidence="1">Uncharacterized protein</fullName>
    </submittedName>
</protein>
<dbReference type="AlphaFoldDB" id="W9RIQ9"/>
<gene>
    <name evidence="1" type="ORF">L484_001036</name>
</gene>
<evidence type="ECO:0000313" key="1">
    <source>
        <dbReference type="EMBL" id="EXB93868.1"/>
    </source>
</evidence>
<dbReference type="Proteomes" id="UP000030645">
    <property type="component" value="Unassembled WGS sequence"/>
</dbReference>
<reference evidence="2" key="1">
    <citation type="submission" date="2013-01" db="EMBL/GenBank/DDBJ databases">
        <title>Draft Genome Sequence of a Mulberry Tree, Morus notabilis C.K. Schneid.</title>
        <authorList>
            <person name="He N."/>
            <person name="Zhao S."/>
        </authorList>
    </citation>
    <scope>NUCLEOTIDE SEQUENCE</scope>
</reference>
<name>W9RIQ9_9ROSA</name>
<dbReference type="EMBL" id="KE345107">
    <property type="protein sequence ID" value="EXB93868.1"/>
    <property type="molecule type" value="Genomic_DNA"/>
</dbReference>
<organism evidence="1 2">
    <name type="scientific">Morus notabilis</name>
    <dbReference type="NCBI Taxonomy" id="981085"/>
    <lineage>
        <taxon>Eukaryota</taxon>
        <taxon>Viridiplantae</taxon>
        <taxon>Streptophyta</taxon>
        <taxon>Embryophyta</taxon>
        <taxon>Tracheophyta</taxon>
        <taxon>Spermatophyta</taxon>
        <taxon>Magnoliopsida</taxon>
        <taxon>eudicotyledons</taxon>
        <taxon>Gunneridae</taxon>
        <taxon>Pentapetalae</taxon>
        <taxon>rosids</taxon>
        <taxon>fabids</taxon>
        <taxon>Rosales</taxon>
        <taxon>Moraceae</taxon>
        <taxon>Moreae</taxon>
        <taxon>Morus</taxon>
    </lineage>
</organism>
<proteinExistence type="predicted"/>
<accession>W9RIQ9</accession>
<sequence>MAERQRERRNGVRFGDVVVPDPREKRVIAGVGLEVGDDGGEEVLFGHGVEEDRDRKWRS</sequence>
<evidence type="ECO:0000313" key="2">
    <source>
        <dbReference type="Proteomes" id="UP000030645"/>
    </source>
</evidence>